<organism evidence="5 6">
    <name type="scientific">Dictyobacter formicarum</name>
    <dbReference type="NCBI Taxonomy" id="2778368"/>
    <lineage>
        <taxon>Bacteria</taxon>
        <taxon>Bacillati</taxon>
        <taxon>Chloroflexota</taxon>
        <taxon>Ktedonobacteria</taxon>
        <taxon>Ktedonobacterales</taxon>
        <taxon>Dictyobacteraceae</taxon>
        <taxon>Dictyobacter</taxon>
    </lineage>
</organism>
<accession>A0ABQ3VM88</accession>
<protein>
    <recommendedName>
        <fullName evidence="4">Carrier domain-containing protein</fullName>
    </recommendedName>
</protein>
<dbReference type="InterPro" id="IPR023213">
    <property type="entry name" value="CAT-like_dom_sf"/>
</dbReference>
<dbReference type="Gene3D" id="3.30.559.10">
    <property type="entry name" value="Chloramphenicol acetyltransferase-like domain"/>
    <property type="match status" value="1"/>
</dbReference>
<keyword evidence="3" id="KW-0597">Phosphoprotein</keyword>
<evidence type="ECO:0000313" key="5">
    <source>
        <dbReference type="EMBL" id="GHO86478.1"/>
    </source>
</evidence>
<dbReference type="RefSeq" id="WP_201364101.1">
    <property type="nucleotide sequence ID" value="NZ_BNJJ01000012.1"/>
</dbReference>
<evidence type="ECO:0000256" key="2">
    <source>
        <dbReference type="ARBA" id="ARBA00022450"/>
    </source>
</evidence>
<comment type="caution">
    <text evidence="5">The sequence shown here is derived from an EMBL/GenBank/DDBJ whole genome shotgun (WGS) entry which is preliminary data.</text>
</comment>
<dbReference type="PANTHER" id="PTHR45527:SF1">
    <property type="entry name" value="FATTY ACID SYNTHASE"/>
    <property type="match status" value="1"/>
</dbReference>
<dbReference type="PANTHER" id="PTHR45527">
    <property type="entry name" value="NONRIBOSOMAL PEPTIDE SYNTHETASE"/>
    <property type="match status" value="1"/>
</dbReference>
<gene>
    <name evidence="5" type="ORF">KSZ_44840</name>
</gene>
<dbReference type="Gene3D" id="3.30.559.30">
    <property type="entry name" value="Nonribosomal peptide synthetase, condensation domain"/>
    <property type="match status" value="1"/>
</dbReference>
<dbReference type="InterPro" id="IPR020845">
    <property type="entry name" value="AMP-binding_CS"/>
</dbReference>
<feature type="domain" description="Carrier" evidence="4">
    <location>
        <begin position="968"/>
        <end position="1043"/>
    </location>
</feature>
<dbReference type="InterPro" id="IPR045851">
    <property type="entry name" value="AMP-bd_C_sf"/>
</dbReference>
<dbReference type="Proteomes" id="UP000635565">
    <property type="component" value="Unassembled WGS sequence"/>
</dbReference>
<dbReference type="InterPro" id="IPR025110">
    <property type="entry name" value="AMP-bd_C"/>
</dbReference>
<dbReference type="PROSITE" id="PS00455">
    <property type="entry name" value="AMP_BINDING"/>
    <property type="match status" value="1"/>
</dbReference>
<dbReference type="SUPFAM" id="SSF53474">
    <property type="entry name" value="alpha/beta-Hydrolases"/>
    <property type="match status" value="1"/>
</dbReference>
<dbReference type="Gene3D" id="3.40.50.980">
    <property type="match status" value="2"/>
</dbReference>
<dbReference type="NCBIfam" id="TIGR01733">
    <property type="entry name" value="AA-adenyl-dom"/>
    <property type="match status" value="1"/>
</dbReference>
<dbReference type="InterPro" id="IPR001242">
    <property type="entry name" value="Condensation_dom"/>
</dbReference>
<evidence type="ECO:0000313" key="6">
    <source>
        <dbReference type="Proteomes" id="UP000635565"/>
    </source>
</evidence>
<feature type="domain" description="Carrier" evidence="4">
    <location>
        <begin position="1058"/>
        <end position="1133"/>
    </location>
</feature>
<dbReference type="CDD" id="cd05930">
    <property type="entry name" value="A_NRPS"/>
    <property type="match status" value="1"/>
</dbReference>
<proteinExistence type="predicted"/>
<keyword evidence="2" id="KW-0596">Phosphopantetheine</keyword>
<dbReference type="SMART" id="SM00823">
    <property type="entry name" value="PKS_PP"/>
    <property type="match status" value="2"/>
</dbReference>
<dbReference type="SUPFAM" id="SSF47336">
    <property type="entry name" value="ACP-like"/>
    <property type="match status" value="2"/>
</dbReference>
<dbReference type="Gene3D" id="3.40.50.1820">
    <property type="entry name" value="alpha/beta hydrolase"/>
    <property type="match status" value="1"/>
</dbReference>
<dbReference type="Pfam" id="PF13193">
    <property type="entry name" value="AMP-binding_C"/>
    <property type="match status" value="1"/>
</dbReference>
<dbReference type="InterPro" id="IPR000873">
    <property type="entry name" value="AMP-dep_synth/lig_dom"/>
</dbReference>
<dbReference type="Pfam" id="PF00975">
    <property type="entry name" value="Thioesterase"/>
    <property type="match status" value="1"/>
</dbReference>
<evidence type="ECO:0000256" key="1">
    <source>
        <dbReference type="ARBA" id="ARBA00001957"/>
    </source>
</evidence>
<dbReference type="Pfam" id="PF00668">
    <property type="entry name" value="Condensation"/>
    <property type="match status" value="1"/>
</dbReference>
<evidence type="ECO:0000259" key="4">
    <source>
        <dbReference type="PROSITE" id="PS50075"/>
    </source>
</evidence>
<comment type="cofactor">
    <cofactor evidence="1">
        <name>pantetheine 4'-phosphate</name>
        <dbReference type="ChEBI" id="CHEBI:47942"/>
    </cofactor>
</comment>
<dbReference type="Gene3D" id="3.30.300.30">
    <property type="match status" value="1"/>
</dbReference>
<dbReference type="Gene3D" id="2.30.38.10">
    <property type="entry name" value="Luciferase, Domain 3"/>
    <property type="match status" value="1"/>
</dbReference>
<dbReference type="Gene3D" id="1.10.1200.10">
    <property type="entry name" value="ACP-like"/>
    <property type="match status" value="2"/>
</dbReference>
<evidence type="ECO:0000256" key="3">
    <source>
        <dbReference type="ARBA" id="ARBA00022553"/>
    </source>
</evidence>
<dbReference type="InterPro" id="IPR020806">
    <property type="entry name" value="PKS_PP-bd"/>
</dbReference>
<dbReference type="Pfam" id="PF00550">
    <property type="entry name" value="PP-binding"/>
    <property type="match status" value="2"/>
</dbReference>
<dbReference type="InterPro" id="IPR001031">
    <property type="entry name" value="Thioesterase"/>
</dbReference>
<dbReference type="SUPFAM" id="SSF56801">
    <property type="entry name" value="Acetyl-CoA synthetase-like"/>
    <property type="match status" value="1"/>
</dbReference>
<dbReference type="InterPro" id="IPR020459">
    <property type="entry name" value="AMP-binding"/>
</dbReference>
<dbReference type="PRINTS" id="PR00154">
    <property type="entry name" value="AMPBINDING"/>
</dbReference>
<dbReference type="InterPro" id="IPR009081">
    <property type="entry name" value="PP-bd_ACP"/>
</dbReference>
<dbReference type="InterPro" id="IPR029058">
    <property type="entry name" value="AB_hydrolase_fold"/>
</dbReference>
<dbReference type="PROSITE" id="PS50075">
    <property type="entry name" value="CARRIER"/>
    <property type="match status" value="2"/>
</dbReference>
<dbReference type="InterPro" id="IPR036736">
    <property type="entry name" value="ACP-like_sf"/>
</dbReference>
<sequence>MQQISEGFSLSPQQTRLWSLQQQCTTYRAYCMLLIEGELDIVALRRATEAVFLQHEIFRTTFYRLPGMEFPVQVINDRLLYTWRQVSSEADIDQQQEEMDSFLLESQHAPLDVEKGPLIHCSLLSFPDQKHVLYIGAYPLHADVQTLSNLIREVCLHYNNSATTNQSQETEIPQYTQFSEWQNSLLEEDGKAYWSRQNIFPALMPTLPYERQENLSAQFRPLTVHASIEAEFQKSIYALLKRYECSLPVFFFTCWQVLLWRFLNQDELVFGLGVTDRLYDELLDIAGPIAKYIPFLSHPNKQLRFCDFLRKVQEDYDAHGEQQLYFAVDDPTTTLLYPFGFDYYKFSPEVTNGKISFSPHQCSISSEPFKVRLLIQEHAEASLNLTLEYNANLYDIQDIQLLSGQLQHLIKDAVLRPECKLSELEILNVAERDLVLMKYNQTTTPYPQEMLLHLLFERQVAQTPDAIAVVDKDHQLTYQALDTLAHQTAQYLQRLPIGAEDLVGIYLERSVALVIAILGVLKAGAAYVPLDLSAPLPRLRFIASDAQLKIVLTTQQLQSQMTEWPEQTPIVSLESMREQFTSTRELPPLASHYLSTNNLAYVIYTSGSTGKPKGVMISHQGAAHYVQWCSQHYEVASGWGVPVHSPISFDLTVTALFAPLVVGRVAWLLEEGKELDELAEVLRQADQWSLLKLTPAHLNLLNQQLEPHELSESSRALILGGEALKGEHIRRWQQEAPQTRLINEYGPTETVVGCCIYEVTPDEEIKEQVPIGHPIANTRCYVLDERGLPVPIGIVGELYIGGIGLGRGYVGRADLTAERFVPDPYCNIAGARMYRTGDLARYKNQQGILEYLGRVDRQIKLRGYRIELGEIEKLLERHEKIRECVVEVFEEPDLDKSLVAYVVPNSKTMLEPATLRDYLSDHLPAYMIPESYVILEALPLTTNGKVNRSLLPPPDKSRKVSDEDKAVAPRDMVEFQLLQIWEKTLKVHPILITDNFFDLGGHSILAVSLIAQIRKRLDVNLPLAILFEHKTIAELAAVVRQQLNVIEDQLPADVTAIVPRDVVEFQLQQIWEEVLQVNPILITDSFFELGGNDLLAERVIAAIREQLDINLAPSLLSEHSSIAELAIVVRQRSNALKTPALVTIQAGATTKRPLFCVHPAGGTVFCYTNLARHLGADQPFYGLQTPDLVENGGTYISIEELAALYVREIQRIQPQGPYQVGGWSSGGVMAFEIAQQLSKRHQKVSLLALLDANVPFTVRNPDAQIRELDTSDAAIVMDIMSRKTFSMDEDISMLPPVEQLRAVMEEGKKANLVPADTDLDQFRRLWRIQMMNVHAVRSYIPDVYPGQIDLFRAEESIKLGRGAKKASVLPMTWALTGGWETLTSQEILIHQLPGGHRDMMSEPNVQLVATTLKSRMEQIEAFLIKEGQDDNQ</sequence>
<reference evidence="5 6" key="1">
    <citation type="journal article" date="2021" name="Int. J. Syst. Evol. Microbiol.">
        <title>Reticulibacter mediterranei gen. nov., sp. nov., within the new family Reticulibacteraceae fam. nov., and Ktedonospora formicarum gen. nov., sp. nov., Ktedonobacter robiniae sp. nov., Dictyobacter formicarum sp. nov. and Dictyobacter arantiisoli sp. nov., belonging to the class Ktedonobacteria.</title>
        <authorList>
            <person name="Yabe S."/>
            <person name="Zheng Y."/>
            <person name="Wang C.M."/>
            <person name="Sakai Y."/>
            <person name="Abe K."/>
            <person name="Yokota A."/>
            <person name="Donadio S."/>
            <person name="Cavaletti L."/>
            <person name="Monciardini P."/>
        </authorList>
    </citation>
    <scope>NUCLEOTIDE SEQUENCE [LARGE SCALE GENOMIC DNA]</scope>
    <source>
        <strain evidence="5 6">SOSP1-9</strain>
    </source>
</reference>
<dbReference type="EMBL" id="BNJJ01000012">
    <property type="protein sequence ID" value="GHO86478.1"/>
    <property type="molecule type" value="Genomic_DNA"/>
</dbReference>
<dbReference type="SUPFAM" id="SSF52777">
    <property type="entry name" value="CoA-dependent acyltransferases"/>
    <property type="match status" value="2"/>
</dbReference>
<dbReference type="InterPro" id="IPR010071">
    <property type="entry name" value="AA_adenyl_dom"/>
</dbReference>
<keyword evidence="6" id="KW-1185">Reference proteome</keyword>
<name>A0ABQ3VM88_9CHLR</name>
<dbReference type="Pfam" id="PF00501">
    <property type="entry name" value="AMP-binding"/>
    <property type="match status" value="1"/>
</dbReference>